<gene>
    <name evidence="2" type="ORF">GCM10007966_01620</name>
</gene>
<organism evidence="2 3">
    <name type="scientific">Legionella impletisoli</name>
    <dbReference type="NCBI Taxonomy" id="343510"/>
    <lineage>
        <taxon>Bacteria</taxon>
        <taxon>Pseudomonadati</taxon>
        <taxon>Pseudomonadota</taxon>
        <taxon>Gammaproteobacteria</taxon>
        <taxon>Legionellales</taxon>
        <taxon>Legionellaceae</taxon>
        <taxon>Legionella</taxon>
    </lineage>
</organism>
<dbReference type="Gene3D" id="3.30.700.10">
    <property type="entry name" value="Glycoprotein, Type 4 Pilin"/>
    <property type="match status" value="1"/>
</dbReference>
<keyword evidence="1" id="KW-0472">Membrane</keyword>
<keyword evidence="3" id="KW-1185">Reference proteome</keyword>
<reference evidence="2" key="1">
    <citation type="journal article" date="2014" name="Int. J. Syst. Evol. Microbiol.">
        <title>Complete genome sequence of Corynebacterium casei LMG S-19264T (=DSM 44701T), isolated from a smear-ripened cheese.</title>
        <authorList>
            <consortium name="US DOE Joint Genome Institute (JGI-PGF)"/>
            <person name="Walter F."/>
            <person name="Albersmeier A."/>
            <person name="Kalinowski J."/>
            <person name="Ruckert C."/>
        </authorList>
    </citation>
    <scope>NUCLEOTIDE SEQUENCE</scope>
    <source>
        <strain evidence="2">JCM 13919</strain>
    </source>
</reference>
<sequence>MKRQSGFTLMELVVVIVILGILAAVAVPNYINLTSETGEAGAKGVAGALTSASAINIAACKTGATACQSLLATNSCQDAVDALLAGGYTKLSADGYTTTSANMVFTDDKATCVITNTSSGATANATINAH</sequence>
<accession>A0A917JPI5</accession>
<dbReference type="EMBL" id="BMOB01000001">
    <property type="protein sequence ID" value="GGI76517.1"/>
    <property type="molecule type" value="Genomic_DNA"/>
</dbReference>
<dbReference type="InterPro" id="IPR045584">
    <property type="entry name" value="Pilin-like"/>
</dbReference>
<dbReference type="NCBIfam" id="TIGR02532">
    <property type="entry name" value="IV_pilin_GFxxxE"/>
    <property type="match status" value="1"/>
</dbReference>
<evidence type="ECO:0000313" key="3">
    <source>
        <dbReference type="Proteomes" id="UP000630149"/>
    </source>
</evidence>
<keyword evidence="1" id="KW-0812">Transmembrane</keyword>
<protein>
    <submittedName>
        <fullName evidence="2">Pilin family protein</fullName>
    </submittedName>
</protein>
<dbReference type="SUPFAM" id="SSF54523">
    <property type="entry name" value="Pili subunits"/>
    <property type="match status" value="1"/>
</dbReference>
<proteinExistence type="predicted"/>
<name>A0A917JPI5_9GAMM</name>
<dbReference type="Proteomes" id="UP000630149">
    <property type="component" value="Unassembled WGS sequence"/>
</dbReference>
<evidence type="ECO:0000256" key="1">
    <source>
        <dbReference type="SAM" id="Phobius"/>
    </source>
</evidence>
<dbReference type="RefSeq" id="WP_131775406.1">
    <property type="nucleotide sequence ID" value="NZ_BMOB01000001.1"/>
</dbReference>
<keyword evidence="1" id="KW-1133">Transmembrane helix</keyword>
<dbReference type="Pfam" id="PF07963">
    <property type="entry name" value="N_methyl"/>
    <property type="match status" value="1"/>
</dbReference>
<dbReference type="InterPro" id="IPR012902">
    <property type="entry name" value="N_methyl_site"/>
</dbReference>
<dbReference type="AlphaFoldDB" id="A0A917JPI5"/>
<feature type="transmembrane region" description="Helical" evidence="1">
    <location>
        <begin position="12"/>
        <end position="31"/>
    </location>
</feature>
<reference evidence="2" key="2">
    <citation type="submission" date="2020-09" db="EMBL/GenBank/DDBJ databases">
        <authorList>
            <person name="Sun Q."/>
            <person name="Ohkuma M."/>
        </authorList>
    </citation>
    <scope>NUCLEOTIDE SEQUENCE</scope>
    <source>
        <strain evidence="2">JCM 13919</strain>
    </source>
</reference>
<comment type="caution">
    <text evidence="2">The sequence shown here is derived from an EMBL/GenBank/DDBJ whole genome shotgun (WGS) entry which is preliminary data.</text>
</comment>
<evidence type="ECO:0000313" key="2">
    <source>
        <dbReference type="EMBL" id="GGI76517.1"/>
    </source>
</evidence>
<dbReference type="OrthoDB" id="9966927at2"/>